<evidence type="ECO:0000313" key="2">
    <source>
        <dbReference type="Proteomes" id="UP000008177"/>
    </source>
</evidence>
<name>G2XS14_BOTF4</name>
<dbReference type="OrthoDB" id="10395936at2759"/>
<reference evidence="2" key="1">
    <citation type="journal article" date="2011" name="PLoS Genet.">
        <title>Genomic analysis of the necrotrophic fungal pathogens Sclerotinia sclerotiorum and Botrytis cinerea.</title>
        <authorList>
            <person name="Amselem J."/>
            <person name="Cuomo C.A."/>
            <person name="van Kan J.A."/>
            <person name="Viaud M."/>
            <person name="Benito E.P."/>
            <person name="Couloux A."/>
            <person name="Coutinho P.M."/>
            <person name="de Vries R.P."/>
            <person name="Dyer P.S."/>
            <person name="Fillinger S."/>
            <person name="Fournier E."/>
            <person name="Gout L."/>
            <person name="Hahn M."/>
            <person name="Kohn L."/>
            <person name="Lapalu N."/>
            <person name="Plummer K.M."/>
            <person name="Pradier J.M."/>
            <person name="Quevillon E."/>
            <person name="Sharon A."/>
            <person name="Simon A."/>
            <person name="ten Have A."/>
            <person name="Tudzynski B."/>
            <person name="Tudzynski P."/>
            <person name="Wincker P."/>
            <person name="Andrew M."/>
            <person name="Anthouard V."/>
            <person name="Beever R.E."/>
            <person name="Beffa R."/>
            <person name="Benoit I."/>
            <person name="Bouzid O."/>
            <person name="Brault B."/>
            <person name="Chen Z."/>
            <person name="Choquer M."/>
            <person name="Collemare J."/>
            <person name="Cotton P."/>
            <person name="Danchin E.G."/>
            <person name="Da Silva C."/>
            <person name="Gautier A."/>
            <person name="Giraud C."/>
            <person name="Giraud T."/>
            <person name="Gonzalez C."/>
            <person name="Grossetete S."/>
            <person name="Guldener U."/>
            <person name="Henrissat B."/>
            <person name="Howlett B.J."/>
            <person name="Kodira C."/>
            <person name="Kretschmer M."/>
            <person name="Lappartient A."/>
            <person name="Leroch M."/>
            <person name="Levis C."/>
            <person name="Mauceli E."/>
            <person name="Neuveglise C."/>
            <person name="Oeser B."/>
            <person name="Pearson M."/>
            <person name="Poulain J."/>
            <person name="Poussereau N."/>
            <person name="Quesneville H."/>
            <person name="Rascle C."/>
            <person name="Schumacher J."/>
            <person name="Segurens B."/>
            <person name="Sexton A."/>
            <person name="Silva E."/>
            <person name="Sirven C."/>
            <person name="Soanes D.M."/>
            <person name="Talbot N.J."/>
            <person name="Templeton M."/>
            <person name="Yandava C."/>
            <person name="Yarden O."/>
            <person name="Zeng Q."/>
            <person name="Rollins J.A."/>
            <person name="Lebrun M.H."/>
            <person name="Dickman M."/>
        </authorList>
    </citation>
    <scope>NUCLEOTIDE SEQUENCE [LARGE SCALE GENOMIC DNA]</scope>
    <source>
        <strain evidence="2">T4</strain>
    </source>
</reference>
<sequence>MSVPIEKLRLEKLLDERVFVKWIDQSGTTFTLGSCLHTNKQRSDFFMVVYRDVEGQIHIHFKLRVFVKLAGKKRQIEISLVVPPDADFTNASTPFSISSIDSLSHDASAIHDAGLTNAQHKRKPLRLDLTLQLQTH</sequence>
<dbReference type="AlphaFoldDB" id="G2XS14"/>
<accession>G2XS14</accession>
<evidence type="ECO:0000313" key="1">
    <source>
        <dbReference type="EMBL" id="CCD43451.1"/>
    </source>
</evidence>
<proteinExistence type="predicted"/>
<dbReference type="PROSITE" id="PS51257">
    <property type="entry name" value="PROKAR_LIPOPROTEIN"/>
    <property type="match status" value="1"/>
</dbReference>
<dbReference type="Proteomes" id="UP000008177">
    <property type="component" value="Unplaced contigs"/>
</dbReference>
<organism evidence="1 2">
    <name type="scientific">Botryotinia fuckeliana (strain T4)</name>
    <name type="common">Noble rot fungus</name>
    <name type="synonym">Botrytis cinerea</name>
    <dbReference type="NCBI Taxonomy" id="999810"/>
    <lineage>
        <taxon>Eukaryota</taxon>
        <taxon>Fungi</taxon>
        <taxon>Dikarya</taxon>
        <taxon>Ascomycota</taxon>
        <taxon>Pezizomycotina</taxon>
        <taxon>Leotiomycetes</taxon>
        <taxon>Helotiales</taxon>
        <taxon>Sclerotiniaceae</taxon>
        <taxon>Botrytis</taxon>
    </lineage>
</organism>
<protein>
    <submittedName>
        <fullName evidence="1">Uncharacterized protein</fullName>
    </submittedName>
</protein>
<gene>
    <name evidence="1" type="ORF">BofuT4_P011270.1</name>
</gene>
<dbReference type="InParanoid" id="G2XS14"/>
<dbReference type="EMBL" id="FQ790260">
    <property type="protein sequence ID" value="CCD43451.1"/>
    <property type="molecule type" value="Genomic_DNA"/>
</dbReference>
<dbReference type="HOGENOM" id="CLU_1875113_0_0_1"/>